<organism evidence="2 3">
    <name type="scientific">Trichinella zimbabwensis</name>
    <dbReference type="NCBI Taxonomy" id="268475"/>
    <lineage>
        <taxon>Eukaryota</taxon>
        <taxon>Metazoa</taxon>
        <taxon>Ecdysozoa</taxon>
        <taxon>Nematoda</taxon>
        <taxon>Enoplea</taxon>
        <taxon>Dorylaimia</taxon>
        <taxon>Trichinellida</taxon>
        <taxon>Trichinellidae</taxon>
        <taxon>Trichinella</taxon>
    </lineage>
</organism>
<proteinExistence type="predicted"/>
<name>A0A0V1H6K3_9BILA</name>
<sequence length="75" mass="8413">MKAFSSVWNPGTGAAIDQPPVRSASFPCNLMFLFFILALVARKQPCTEPADPKHTCTLRYKGRIYIFGGFEIREC</sequence>
<feature type="signal peptide" evidence="1">
    <location>
        <begin position="1"/>
        <end position="42"/>
    </location>
</feature>
<feature type="chain" id="PRO_5006878875" evidence="1">
    <location>
        <begin position="43"/>
        <end position="75"/>
    </location>
</feature>
<comment type="caution">
    <text evidence="2">The sequence shown here is derived from an EMBL/GenBank/DDBJ whole genome shotgun (WGS) entry which is preliminary data.</text>
</comment>
<keyword evidence="3" id="KW-1185">Reference proteome</keyword>
<dbReference type="EMBL" id="JYDP01000125">
    <property type="protein sequence ID" value="KRZ06112.1"/>
    <property type="molecule type" value="Genomic_DNA"/>
</dbReference>
<reference evidence="2 3" key="1">
    <citation type="submission" date="2015-01" db="EMBL/GenBank/DDBJ databases">
        <title>Evolution of Trichinella species and genotypes.</title>
        <authorList>
            <person name="Korhonen P.K."/>
            <person name="Edoardo P."/>
            <person name="Giuseppe L.R."/>
            <person name="Gasser R.B."/>
        </authorList>
    </citation>
    <scope>NUCLEOTIDE SEQUENCE [LARGE SCALE GENOMIC DNA]</scope>
    <source>
        <strain evidence="2">ISS1029</strain>
    </source>
</reference>
<protein>
    <submittedName>
        <fullName evidence="2">Uncharacterized protein</fullName>
    </submittedName>
</protein>
<evidence type="ECO:0000256" key="1">
    <source>
        <dbReference type="SAM" id="SignalP"/>
    </source>
</evidence>
<accession>A0A0V1H6K3</accession>
<dbReference type="Proteomes" id="UP000055024">
    <property type="component" value="Unassembled WGS sequence"/>
</dbReference>
<gene>
    <name evidence="2" type="ORF">T11_6453</name>
</gene>
<dbReference type="AlphaFoldDB" id="A0A0V1H6K3"/>
<dbReference type="OrthoDB" id="5920516at2759"/>
<evidence type="ECO:0000313" key="2">
    <source>
        <dbReference type="EMBL" id="KRZ06112.1"/>
    </source>
</evidence>
<evidence type="ECO:0000313" key="3">
    <source>
        <dbReference type="Proteomes" id="UP000055024"/>
    </source>
</evidence>
<keyword evidence="1" id="KW-0732">Signal</keyword>